<dbReference type="RefSeq" id="WP_204290993.1">
    <property type="nucleotide sequence ID" value="NZ_BAAAGZ010000050.1"/>
</dbReference>
<feature type="transmembrane region" description="Helical" evidence="7">
    <location>
        <begin position="86"/>
        <end position="110"/>
    </location>
</feature>
<feature type="transmembrane region" description="Helical" evidence="7">
    <location>
        <begin position="29"/>
        <end position="50"/>
    </location>
</feature>
<dbReference type="SUPFAM" id="SSF161098">
    <property type="entry name" value="MetI-like"/>
    <property type="match status" value="1"/>
</dbReference>
<gene>
    <name evidence="9" type="primary">ssuC_4</name>
    <name evidence="9" type="ORF">Vgi01_22850</name>
</gene>
<evidence type="ECO:0000256" key="5">
    <source>
        <dbReference type="ARBA" id="ARBA00022989"/>
    </source>
</evidence>
<evidence type="ECO:0000256" key="4">
    <source>
        <dbReference type="ARBA" id="ARBA00022692"/>
    </source>
</evidence>
<dbReference type="CDD" id="cd06261">
    <property type="entry name" value="TM_PBP2"/>
    <property type="match status" value="1"/>
</dbReference>
<evidence type="ECO:0000256" key="2">
    <source>
        <dbReference type="ARBA" id="ARBA00022448"/>
    </source>
</evidence>
<reference evidence="9 10" key="1">
    <citation type="submission" date="2021-01" db="EMBL/GenBank/DDBJ databases">
        <title>Whole genome shotgun sequence of Verrucosispora gifhornensis NBRC 16317.</title>
        <authorList>
            <person name="Komaki H."/>
            <person name="Tamura T."/>
        </authorList>
    </citation>
    <scope>NUCLEOTIDE SEQUENCE [LARGE SCALE GENOMIC DNA]</scope>
    <source>
        <strain evidence="9 10">NBRC 16317</strain>
    </source>
</reference>
<organism evidence="9 10">
    <name type="scientific">Micromonospora gifhornensis</name>
    <dbReference type="NCBI Taxonomy" id="84594"/>
    <lineage>
        <taxon>Bacteria</taxon>
        <taxon>Bacillati</taxon>
        <taxon>Actinomycetota</taxon>
        <taxon>Actinomycetes</taxon>
        <taxon>Micromonosporales</taxon>
        <taxon>Micromonosporaceae</taxon>
        <taxon>Micromonospora</taxon>
    </lineage>
</organism>
<sequence length="282" mass="31043">MTKHPDRIAVAERTAGPDVARRPGVGSRIASSLGYSLGLPMLLLVVWGLLATRSTNRFFPDPLTIFEAFVDTWVGPAFVEDVLPSLYRLGLGITASIVVGIAAGTIIGLVQWLRELLEPLLEFFRAIPPPVLIPVVMLLLGITDTMKVVVIVSGAVWPILLNTIEGVRATDSVMTETAESFQVTWWERLWFLVLPAASPRIMAGVRQGLSVALILMVISEMFASSAGLGYRIAYFQRNYLIAEMWSGILLLGLVGVFLAVVFGIVERRVLRWYHGLREVNRA</sequence>
<keyword evidence="5 7" id="KW-1133">Transmembrane helix</keyword>
<name>A0ABQ4ICG4_9ACTN</name>
<dbReference type="Gene3D" id="1.10.3720.10">
    <property type="entry name" value="MetI-like"/>
    <property type="match status" value="1"/>
</dbReference>
<keyword evidence="10" id="KW-1185">Reference proteome</keyword>
<evidence type="ECO:0000259" key="8">
    <source>
        <dbReference type="PROSITE" id="PS50928"/>
    </source>
</evidence>
<keyword evidence="3" id="KW-1003">Cell membrane</keyword>
<protein>
    <submittedName>
        <fullName evidence="9">Nitrate ABC transporter permease</fullName>
    </submittedName>
</protein>
<dbReference type="Pfam" id="PF00528">
    <property type="entry name" value="BPD_transp_1"/>
    <property type="match status" value="1"/>
</dbReference>
<keyword evidence="6 7" id="KW-0472">Membrane</keyword>
<evidence type="ECO:0000256" key="1">
    <source>
        <dbReference type="ARBA" id="ARBA00004651"/>
    </source>
</evidence>
<dbReference type="PANTHER" id="PTHR30151">
    <property type="entry name" value="ALKANE SULFONATE ABC TRANSPORTER-RELATED, MEMBRANE SUBUNIT"/>
    <property type="match status" value="1"/>
</dbReference>
<dbReference type="EMBL" id="BOPA01000017">
    <property type="protein sequence ID" value="GIJ15601.1"/>
    <property type="molecule type" value="Genomic_DNA"/>
</dbReference>
<evidence type="ECO:0000256" key="6">
    <source>
        <dbReference type="ARBA" id="ARBA00023136"/>
    </source>
</evidence>
<evidence type="ECO:0000313" key="9">
    <source>
        <dbReference type="EMBL" id="GIJ15601.1"/>
    </source>
</evidence>
<evidence type="ECO:0000256" key="7">
    <source>
        <dbReference type="RuleBase" id="RU363032"/>
    </source>
</evidence>
<feature type="domain" description="ABC transmembrane type-1" evidence="8">
    <location>
        <begin position="82"/>
        <end position="266"/>
    </location>
</feature>
<feature type="transmembrane region" description="Helical" evidence="7">
    <location>
        <begin position="131"/>
        <end position="160"/>
    </location>
</feature>
<dbReference type="PROSITE" id="PS50928">
    <property type="entry name" value="ABC_TM1"/>
    <property type="match status" value="1"/>
</dbReference>
<keyword evidence="4 7" id="KW-0812">Transmembrane</keyword>
<comment type="caution">
    <text evidence="9">The sequence shown here is derived from an EMBL/GenBank/DDBJ whole genome shotgun (WGS) entry which is preliminary data.</text>
</comment>
<dbReference type="PANTHER" id="PTHR30151:SF0">
    <property type="entry name" value="ABC TRANSPORTER PERMEASE PROTEIN MJ0413-RELATED"/>
    <property type="match status" value="1"/>
</dbReference>
<evidence type="ECO:0000313" key="10">
    <source>
        <dbReference type="Proteomes" id="UP000647860"/>
    </source>
</evidence>
<dbReference type="InterPro" id="IPR035906">
    <property type="entry name" value="MetI-like_sf"/>
</dbReference>
<feature type="transmembrane region" description="Helical" evidence="7">
    <location>
        <begin position="244"/>
        <end position="265"/>
    </location>
</feature>
<comment type="similarity">
    <text evidence="7">Belongs to the binding-protein-dependent transport system permease family.</text>
</comment>
<accession>A0ABQ4ICG4</accession>
<keyword evidence="2 7" id="KW-0813">Transport</keyword>
<proteinExistence type="inferred from homology"/>
<evidence type="ECO:0000256" key="3">
    <source>
        <dbReference type="ARBA" id="ARBA00022475"/>
    </source>
</evidence>
<dbReference type="Proteomes" id="UP000647860">
    <property type="component" value="Unassembled WGS sequence"/>
</dbReference>
<comment type="subcellular location">
    <subcellularLocation>
        <location evidence="1 7">Cell membrane</location>
        <topology evidence="1 7">Multi-pass membrane protein</topology>
    </subcellularLocation>
</comment>
<feature type="transmembrane region" description="Helical" evidence="7">
    <location>
        <begin position="209"/>
        <end position="232"/>
    </location>
</feature>
<dbReference type="InterPro" id="IPR000515">
    <property type="entry name" value="MetI-like"/>
</dbReference>